<sequence>MNLTQLRFIDTSAAGVIVQTASGLTDWQRMTVRIPFDVLAALGLQELPRATMTAARHGD</sequence>
<name>A0ABW2GYS4_9ACTN</name>
<protein>
    <recommendedName>
        <fullName evidence="3">STAS domain-containing protein</fullName>
    </recommendedName>
</protein>
<gene>
    <name evidence="1" type="ORF">ACFQO7_22100</name>
</gene>
<reference evidence="2" key="1">
    <citation type="journal article" date="2019" name="Int. J. Syst. Evol. Microbiol.">
        <title>The Global Catalogue of Microorganisms (GCM) 10K type strain sequencing project: providing services to taxonomists for standard genome sequencing and annotation.</title>
        <authorList>
            <consortium name="The Broad Institute Genomics Platform"/>
            <consortium name="The Broad Institute Genome Sequencing Center for Infectious Disease"/>
            <person name="Wu L."/>
            <person name="Ma J."/>
        </authorList>
    </citation>
    <scope>NUCLEOTIDE SEQUENCE [LARGE SCALE GENOMIC DNA]</scope>
    <source>
        <strain evidence="2">CGMCC 1.9106</strain>
    </source>
</reference>
<organism evidence="1 2">
    <name type="scientific">Catellatospora aurea</name>
    <dbReference type="NCBI Taxonomy" id="1337874"/>
    <lineage>
        <taxon>Bacteria</taxon>
        <taxon>Bacillati</taxon>
        <taxon>Actinomycetota</taxon>
        <taxon>Actinomycetes</taxon>
        <taxon>Micromonosporales</taxon>
        <taxon>Micromonosporaceae</taxon>
        <taxon>Catellatospora</taxon>
    </lineage>
</organism>
<comment type="caution">
    <text evidence="1">The sequence shown here is derived from an EMBL/GenBank/DDBJ whole genome shotgun (WGS) entry which is preliminary data.</text>
</comment>
<evidence type="ECO:0000313" key="2">
    <source>
        <dbReference type="Proteomes" id="UP001596392"/>
    </source>
</evidence>
<dbReference type="RefSeq" id="WP_376808128.1">
    <property type="nucleotide sequence ID" value="NZ_JBHTAC010000023.1"/>
</dbReference>
<evidence type="ECO:0008006" key="3">
    <source>
        <dbReference type="Google" id="ProtNLM"/>
    </source>
</evidence>
<keyword evidence="2" id="KW-1185">Reference proteome</keyword>
<accession>A0ABW2GYS4</accession>
<dbReference type="EMBL" id="JBHTAC010000023">
    <property type="protein sequence ID" value="MFC7245177.1"/>
    <property type="molecule type" value="Genomic_DNA"/>
</dbReference>
<dbReference type="Proteomes" id="UP001596392">
    <property type="component" value="Unassembled WGS sequence"/>
</dbReference>
<proteinExistence type="predicted"/>
<evidence type="ECO:0000313" key="1">
    <source>
        <dbReference type="EMBL" id="MFC7245177.1"/>
    </source>
</evidence>